<dbReference type="EMBL" id="LBHC01000002">
    <property type="protein sequence ID" value="KLE31484.1"/>
    <property type="molecule type" value="Genomic_DNA"/>
</dbReference>
<feature type="compositionally biased region" description="Basic and acidic residues" evidence="2">
    <location>
        <begin position="210"/>
        <end position="219"/>
    </location>
</feature>
<dbReference type="SUPFAM" id="SSF47413">
    <property type="entry name" value="lambda repressor-like DNA-binding domains"/>
    <property type="match status" value="1"/>
</dbReference>
<keyword evidence="5" id="KW-1185">Reference proteome</keyword>
<sequence length="219" mass="24058">MATERNPLGEALRALRSRNGWSLADVARMTGISTSALSKAENGRLSLTYDKLAALATGLGVDIATFFEKPPVETRFSGRRSIDRGDATAGTIETSNYVYHYLNTEILNKKMVPLVVEHTARTREEFGDFVRHEGEEFLYVLEGRLQVLTELYEAATLDAGQSVYLDSDMGHAYLNVGDGTCRTLAVVSAPAETINEALEPRNPSFAPRSDAPERDPSEK</sequence>
<organism evidence="4 5">
    <name type="scientific">Aurantiacibacter gangjinensis</name>
    <dbReference type="NCBI Taxonomy" id="502682"/>
    <lineage>
        <taxon>Bacteria</taxon>
        <taxon>Pseudomonadati</taxon>
        <taxon>Pseudomonadota</taxon>
        <taxon>Alphaproteobacteria</taxon>
        <taxon>Sphingomonadales</taxon>
        <taxon>Erythrobacteraceae</taxon>
        <taxon>Aurantiacibacter</taxon>
    </lineage>
</organism>
<gene>
    <name evidence="4" type="ORF">AAW01_07870</name>
</gene>
<dbReference type="CDD" id="cd00093">
    <property type="entry name" value="HTH_XRE"/>
    <property type="match status" value="1"/>
</dbReference>
<dbReference type="InterPro" id="IPR010982">
    <property type="entry name" value="Lambda_DNA-bd_dom_sf"/>
</dbReference>
<proteinExistence type="predicted"/>
<dbReference type="Gene3D" id="1.10.260.40">
    <property type="entry name" value="lambda repressor-like DNA-binding domains"/>
    <property type="match status" value="1"/>
</dbReference>
<dbReference type="InterPro" id="IPR050807">
    <property type="entry name" value="TransReg_Diox_bact_type"/>
</dbReference>
<evidence type="ECO:0000256" key="2">
    <source>
        <dbReference type="SAM" id="MobiDB-lite"/>
    </source>
</evidence>
<name>A0A0G9MLH9_9SPHN</name>
<dbReference type="Gene3D" id="2.60.120.10">
    <property type="entry name" value="Jelly Rolls"/>
    <property type="match status" value="1"/>
</dbReference>
<reference evidence="4 5" key="1">
    <citation type="submission" date="2015-04" db="EMBL/GenBank/DDBJ databases">
        <title>The draft genome sequence of Erythrobacr gangjinensis K7-2.</title>
        <authorList>
            <person name="Zhuang L."/>
            <person name="Liu Y."/>
            <person name="Shao Z."/>
        </authorList>
    </citation>
    <scope>NUCLEOTIDE SEQUENCE [LARGE SCALE GENOMIC DNA]</scope>
    <source>
        <strain evidence="4 5">K7-2</strain>
    </source>
</reference>
<dbReference type="Pfam" id="PF07883">
    <property type="entry name" value="Cupin_2"/>
    <property type="match status" value="1"/>
</dbReference>
<dbReference type="PATRIC" id="fig|502682.8.peg.1610"/>
<protein>
    <recommendedName>
        <fullName evidence="3">HTH cro/C1-type domain-containing protein</fullName>
    </recommendedName>
</protein>
<dbReference type="InterPro" id="IPR014710">
    <property type="entry name" value="RmlC-like_jellyroll"/>
</dbReference>
<dbReference type="SUPFAM" id="SSF51182">
    <property type="entry name" value="RmlC-like cupins"/>
    <property type="match status" value="1"/>
</dbReference>
<feature type="domain" description="HTH cro/C1-type" evidence="3">
    <location>
        <begin position="12"/>
        <end position="66"/>
    </location>
</feature>
<evidence type="ECO:0000313" key="5">
    <source>
        <dbReference type="Proteomes" id="UP000053070"/>
    </source>
</evidence>
<evidence type="ECO:0000256" key="1">
    <source>
        <dbReference type="ARBA" id="ARBA00023125"/>
    </source>
</evidence>
<dbReference type="GO" id="GO:0003700">
    <property type="term" value="F:DNA-binding transcription factor activity"/>
    <property type="evidence" value="ECO:0007669"/>
    <property type="project" value="TreeGrafter"/>
</dbReference>
<dbReference type="Pfam" id="PF13560">
    <property type="entry name" value="HTH_31"/>
    <property type="match status" value="1"/>
</dbReference>
<dbReference type="InterPro" id="IPR011051">
    <property type="entry name" value="RmlC_Cupin_sf"/>
</dbReference>
<dbReference type="STRING" id="502682.BMF35_a0580"/>
<dbReference type="InterPro" id="IPR001387">
    <property type="entry name" value="Cro/C1-type_HTH"/>
</dbReference>
<evidence type="ECO:0000313" key="4">
    <source>
        <dbReference type="EMBL" id="KLE31484.1"/>
    </source>
</evidence>
<dbReference type="Proteomes" id="UP000053070">
    <property type="component" value="Unassembled WGS sequence"/>
</dbReference>
<comment type="caution">
    <text evidence="4">The sequence shown here is derived from an EMBL/GenBank/DDBJ whole genome shotgun (WGS) entry which is preliminary data.</text>
</comment>
<dbReference type="AlphaFoldDB" id="A0A0G9MLH9"/>
<dbReference type="SMART" id="SM00530">
    <property type="entry name" value="HTH_XRE"/>
    <property type="match status" value="1"/>
</dbReference>
<dbReference type="PANTHER" id="PTHR46797:SF20">
    <property type="entry name" value="BLR4304 PROTEIN"/>
    <property type="match status" value="1"/>
</dbReference>
<dbReference type="PANTHER" id="PTHR46797">
    <property type="entry name" value="HTH-TYPE TRANSCRIPTIONAL REGULATOR"/>
    <property type="match status" value="1"/>
</dbReference>
<feature type="region of interest" description="Disordered" evidence="2">
    <location>
        <begin position="196"/>
        <end position="219"/>
    </location>
</feature>
<evidence type="ECO:0000259" key="3">
    <source>
        <dbReference type="PROSITE" id="PS50943"/>
    </source>
</evidence>
<dbReference type="PROSITE" id="PS50943">
    <property type="entry name" value="HTH_CROC1"/>
    <property type="match status" value="1"/>
</dbReference>
<dbReference type="CDD" id="cd02209">
    <property type="entry name" value="cupin_XRE_C"/>
    <property type="match status" value="1"/>
</dbReference>
<dbReference type="GO" id="GO:0003677">
    <property type="term" value="F:DNA binding"/>
    <property type="evidence" value="ECO:0007669"/>
    <property type="project" value="UniProtKB-KW"/>
</dbReference>
<keyword evidence="1" id="KW-0238">DNA-binding</keyword>
<accession>A0A0G9MLH9</accession>
<dbReference type="GO" id="GO:0005829">
    <property type="term" value="C:cytosol"/>
    <property type="evidence" value="ECO:0007669"/>
    <property type="project" value="TreeGrafter"/>
</dbReference>
<dbReference type="InterPro" id="IPR013096">
    <property type="entry name" value="Cupin_2"/>
</dbReference>